<dbReference type="EMBL" id="PEXX01000037">
    <property type="protein sequence ID" value="PIU10646.1"/>
    <property type="molecule type" value="Genomic_DNA"/>
</dbReference>
<dbReference type="AlphaFoldDB" id="A0A2M6XSN0"/>
<dbReference type="Pfam" id="PF00072">
    <property type="entry name" value="Response_reg"/>
    <property type="match status" value="1"/>
</dbReference>
<dbReference type="PANTHER" id="PTHR44591:SF3">
    <property type="entry name" value="RESPONSE REGULATORY DOMAIN-CONTAINING PROTEIN"/>
    <property type="match status" value="1"/>
</dbReference>
<protein>
    <submittedName>
        <fullName evidence="4">Response regulator</fullName>
    </submittedName>
</protein>
<name>A0A2M6XSN0_9BACT</name>
<dbReference type="InterPro" id="IPR001789">
    <property type="entry name" value="Sig_transdc_resp-reg_receiver"/>
</dbReference>
<sequence length="90" mass="10097">MALDGEEGLRKARESKPDLIILDLILPKLDGFNVLREIKKDNAIKHIPVIVLTNLSDVTDKAIELGADKCLVKSDYSMSDIMEKIKSQFK</sequence>
<evidence type="ECO:0000313" key="4">
    <source>
        <dbReference type="EMBL" id="PIU10646.1"/>
    </source>
</evidence>
<dbReference type="GO" id="GO:0000160">
    <property type="term" value="P:phosphorelay signal transduction system"/>
    <property type="evidence" value="ECO:0007669"/>
    <property type="project" value="InterPro"/>
</dbReference>
<evidence type="ECO:0000259" key="3">
    <source>
        <dbReference type="PROSITE" id="PS50110"/>
    </source>
</evidence>
<evidence type="ECO:0000256" key="2">
    <source>
        <dbReference type="PROSITE-ProRule" id="PRU00169"/>
    </source>
</evidence>
<keyword evidence="1 2" id="KW-0597">Phosphoprotein</keyword>
<dbReference type="SUPFAM" id="SSF52172">
    <property type="entry name" value="CheY-like"/>
    <property type="match status" value="1"/>
</dbReference>
<evidence type="ECO:0000313" key="5">
    <source>
        <dbReference type="Proteomes" id="UP000230586"/>
    </source>
</evidence>
<reference evidence="5" key="1">
    <citation type="submission" date="2017-09" db="EMBL/GenBank/DDBJ databases">
        <title>Depth-based differentiation of microbial function through sediment-hosted aquifers and enrichment of novel symbionts in the deep terrestrial subsurface.</title>
        <authorList>
            <person name="Probst A.J."/>
            <person name="Ladd B."/>
            <person name="Jarett J.K."/>
            <person name="Geller-Mcgrath D.E."/>
            <person name="Sieber C.M.K."/>
            <person name="Emerson J.B."/>
            <person name="Anantharaman K."/>
            <person name="Thomas B.C."/>
            <person name="Malmstrom R."/>
            <person name="Stieglmeier M."/>
            <person name="Klingl A."/>
            <person name="Woyke T."/>
            <person name="Ryan C.M."/>
            <person name="Banfield J.F."/>
        </authorList>
    </citation>
    <scope>NUCLEOTIDE SEQUENCE [LARGE SCALE GENOMIC DNA]</scope>
</reference>
<dbReference type="PROSITE" id="PS50110">
    <property type="entry name" value="RESPONSE_REGULATORY"/>
    <property type="match status" value="1"/>
</dbReference>
<feature type="modified residue" description="4-aspartylphosphate" evidence="2">
    <location>
        <position position="23"/>
    </location>
</feature>
<dbReference type="Gene3D" id="3.40.50.2300">
    <property type="match status" value="1"/>
</dbReference>
<dbReference type="Proteomes" id="UP000230586">
    <property type="component" value="Unassembled WGS sequence"/>
</dbReference>
<dbReference type="InterPro" id="IPR050595">
    <property type="entry name" value="Bact_response_regulator"/>
</dbReference>
<comment type="caution">
    <text evidence="4">The sequence shown here is derived from an EMBL/GenBank/DDBJ whole genome shotgun (WGS) entry which is preliminary data.</text>
</comment>
<organism evidence="4 5">
    <name type="scientific">Candidatus Kuenenbacteria bacterium CG08_land_8_20_14_0_20_37_23</name>
    <dbReference type="NCBI Taxonomy" id="1974617"/>
    <lineage>
        <taxon>Bacteria</taxon>
        <taxon>Candidatus Kueneniibacteriota</taxon>
    </lineage>
</organism>
<dbReference type="InterPro" id="IPR011006">
    <property type="entry name" value="CheY-like_superfamily"/>
</dbReference>
<gene>
    <name evidence="4" type="ORF">COT27_02135</name>
</gene>
<dbReference type="PANTHER" id="PTHR44591">
    <property type="entry name" value="STRESS RESPONSE REGULATOR PROTEIN 1"/>
    <property type="match status" value="1"/>
</dbReference>
<proteinExistence type="predicted"/>
<feature type="domain" description="Response regulatory" evidence="3">
    <location>
        <begin position="1"/>
        <end position="88"/>
    </location>
</feature>
<accession>A0A2M6XSN0</accession>
<evidence type="ECO:0000256" key="1">
    <source>
        <dbReference type="ARBA" id="ARBA00022553"/>
    </source>
</evidence>